<comment type="caution">
    <text evidence="2">The sequence shown here is derived from an EMBL/GenBank/DDBJ whole genome shotgun (WGS) entry which is preliminary data.</text>
</comment>
<protein>
    <recommendedName>
        <fullName evidence="4">Lytic murein transglycosylase</fullName>
    </recommendedName>
</protein>
<evidence type="ECO:0000313" key="2">
    <source>
        <dbReference type="EMBL" id="PZV34525.1"/>
    </source>
</evidence>
<evidence type="ECO:0000313" key="3">
    <source>
        <dbReference type="Proteomes" id="UP000248616"/>
    </source>
</evidence>
<organism evidence="2 3">
    <name type="scientific">Mesorhizobium kowhaii</name>
    <dbReference type="NCBI Taxonomy" id="1300272"/>
    <lineage>
        <taxon>Bacteria</taxon>
        <taxon>Pseudomonadati</taxon>
        <taxon>Pseudomonadota</taxon>
        <taxon>Alphaproteobacteria</taxon>
        <taxon>Hyphomicrobiales</taxon>
        <taxon>Phyllobacteriaceae</taxon>
        <taxon>Mesorhizobium</taxon>
    </lineage>
</organism>
<reference evidence="3" key="1">
    <citation type="submission" date="2017-03" db="EMBL/GenBank/DDBJ databases">
        <authorList>
            <person name="Safronova V.I."/>
            <person name="Sazanova A.L."/>
            <person name="Chirak E.R."/>
        </authorList>
    </citation>
    <scope>NUCLEOTIDE SEQUENCE [LARGE SCALE GENOMIC DNA]</scope>
    <source>
        <strain evidence="3">Ach-343</strain>
    </source>
</reference>
<dbReference type="Proteomes" id="UP000248616">
    <property type="component" value="Unassembled WGS sequence"/>
</dbReference>
<feature type="region of interest" description="Disordered" evidence="1">
    <location>
        <begin position="58"/>
        <end position="82"/>
    </location>
</feature>
<keyword evidence="3" id="KW-1185">Reference proteome</keyword>
<gene>
    <name evidence="2" type="ORF">B5V02_30820</name>
</gene>
<proteinExistence type="predicted"/>
<dbReference type="AlphaFoldDB" id="A0A2W7BUG2"/>
<sequence>MAIVPSVSALVFLRAPLCPAGHLPHKGGDQRLGPLSPIANVAGRVLFATLPISTQVGEMSGRTEGGAKDRDAFAFTKGATAP</sequence>
<evidence type="ECO:0000256" key="1">
    <source>
        <dbReference type="SAM" id="MobiDB-lite"/>
    </source>
</evidence>
<name>A0A2W7BUG2_9HYPH</name>
<dbReference type="EMBL" id="MZXV01000070">
    <property type="protein sequence ID" value="PZV34525.1"/>
    <property type="molecule type" value="Genomic_DNA"/>
</dbReference>
<evidence type="ECO:0008006" key="4">
    <source>
        <dbReference type="Google" id="ProtNLM"/>
    </source>
</evidence>
<accession>A0A2W7BUG2</accession>